<dbReference type="Gene3D" id="3.40.50.720">
    <property type="entry name" value="NAD(P)-binding Rossmann-like Domain"/>
    <property type="match status" value="1"/>
</dbReference>
<dbReference type="OrthoDB" id="2102561at2759"/>
<protein>
    <submittedName>
        <fullName evidence="3">Uncharacterized protein</fullName>
    </submittedName>
</protein>
<keyword evidence="2" id="KW-1133">Transmembrane helix</keyword>
<evidence type="ECO:0000313" key="3">
    <source>
        <dbReference type="EMBL" id="PAV75519.1"/>
    </source>
</evidence>
<dbReference type="SUPFAM" id="SSF51735">
    <property type="entry name" value="NAD(P)-binding Rossmann-fold domains"/>
    <property type="match status" value="1"/>
</dbReference>
<dbReference type="InterPro" id="IPR020904">
    <property type="entry name" value="Sc_DH/Rdtase_CS"/>
</dbReference>
<evidence type="ECO:0000313" key="4">
    <source>
        <dbReference type="Proteomes" id="UP000218231"/>
    </source>
</evidence>
<keyword evidence="4" id="KW-1185">Reference proteome</keyword>
<keyword evidence="1" id="KW-0560">Oxidoreductase</keyword>
<dbReference type="PANTHER" id="PTHR43313:SF18">
    <property type="entry name" value="DIETARY RESTRICTION DOWN REGULATED"/>
    <property type="match status" value="1"/>
</dbReference>
<dbReference type="EMBL" id="LIAE01008076">
    <property type="protein sequence ID" value="PAV75519.1"/>
    <property type="molecule type" value="Genomic_DNA"/>
</dbReference>
<dbReference type="GO" id="GO:0008202">
    <property type="term" value="P:steroid metabolic process"/>
    <property type="evidence" value="ECO:0007669"/>
    <property type="project" value="TreeGrafter"/>
</dbReference>
<name>A0A2A2KNS0_9BILA</name>
<evidence type="ECO:0000256" key="2">
    <source>
        <dbReference type="SAM" id="Phobius"/>
    </source>
</evidence>
<proteinExistence type="predicted"/>
<dbReference type="Proteomes" id="UP000218231">
    <property type="component" value="Unassembled WGS sequence"/>
</dbReference>
<keyword evidence="2" id="KW-0472">Membrane</keyword>
<reference evidence="3 4" key="1">
    <citation type="journal article" date="2017" name="Curr. Biol.">
        <title>Genome architecture and evolution of a unichromosomal asexual nematode.</title>
        <authorList>
            <person name="Fradin H."/>
            <person name="Zegar C."/>
            <person name="Gutwein M."/>
            <person name="Lucas J."/>
            <person name="Kovtun M."/>
            <person name="Corcoran D."/>
            <person name="Baugh L.R."/>
            <person name="Kiontke K."/>
            <person name="Gunsalus K."/>
            <person name="Fitch D.H."/>
            <person name="Piano F."/>
        </authorList>
    </citation>
    <scope>NUCLEOTIDE SEQUENCE [LARGE SCALE GENOMIC DNA]</scope>
    <source>
        <strain evidence="3">PF1309</strain>
    </source>
</reference>
<dbReference type="InterPro" id="IPR036291">
    <property type="entry name" value="NAD(P)-bd_dom_sf"/>
</dbReference>
<feature type="transmembrane region" description="Helical" evidence="2">
    <location>
        <begin position="295"/>
        <end position="315"/>
    </location>
</feature>
<sequence length="328" mass="36672">MVLCAIFVWVVIVCGIIFAVRKYLWSLRISDLTGKTSVISGCDTGFGYLLALRLVSLGLPVIAGCYTEKGAENLKKASKHSSLLKTYNLDVSKNDSVEKFKEFVAKETGNKGIWAAVANAGILGATGPDDWLNADDYINTMQVNTFGVIRFIQAMKKFVKKQRGRVVIIASVSGRTPRPTVGPYCVSKHAVEAYGDVIRHELCDFNVKVSILEPGFFSTDITQTATKDLDNIWARLDKETKDEYGQTFFDDYKDSRFSRLSHCSSELTPVIDAYEHAILSVYPKSRYWVGLDSSLFYIPMATLPTFLQNILISFIRRNRAMPQAVKNL</sequence>
<dbReference type="Pfam" id="PF00106">
    <property type="entry name" value="adh_short"/>
    <property type="match status" value="1"/>
</dbReference>
<dbReference type="PROSITE" id="PS00061">
    <property type="entry name" value="ADH_SHORT"/>
    <property type="match status" value="1"/>
</dbReference>
<organism evidence="3 4">
    <name type="scientific">Diploscapter pachys</name>
    <dbReference type="NCBI Taxonomy" id="2018661"/>
    <lineage>
        <taxon>Eukaryota</taxon>
        <taxon>Metazoa</taxon>
        <taxon>Ecdysozoa</taxon>
        <taxon>Nematoda</taxon>
        <taxon>Chromadorea</taxon>
        <taxon>Rhabditida</taxon>
        <taxon>Rhabditina</taxon>
        <taxon>Rhabditomorpha</taxon>
        <taxon>Rhabditoidea</taxon>
        <taxon>Rhabditidae</taxon>
        <taxon>Diploscapter</taxon>
    </lineage>
</organism>
<accession>A0A2A2KNS0</accession>
<dbReference type="PRINTS" id="PR00081">
    <property type="entry name" value="GDHRDH"/>
</dbReference>
<keyword evidence="2" id="KW-0812">Transmembrane</keyword>
<dbReference type="AlphaFoldDB" id="A0A2A2KNS0"/>
<dbReference type="STRING" id="2018661.A0A2A2KNS0"/>
<dbReference type="InterPro" id="IPR002347">
    <property type="entry name" value="SDR_fam"/>
</dbReference>
<comment type="caution">
    <text evidence="3">The sequence shown here is derived from an EMBL/GenBank/DDBJ whole genome shotgun (WGS) entry which is preliminary data.</text>
</comment>
<dbReference type="GO" id="GO:0016491">
    <property type="term" value="F:oxidoreductase activity"/>
    <property type="evidence" value="ECO:0007669"/>
    <property type="project" value="UniProtKB-KW"/>
</dbReference>
<evidence type="ECO:0000256" key="1">
    <source>
        <dbReference type="ARBA" id="ARBA00023002"/>
    </source>
</evidence>
<dbReference type="PANTHER" id="PTHR43313">
    <property type="entry name" value="SHORT-CHAIN DEHYDROGENASE/REDUCTASE FAMILY 9C"/>
    <property type="match status" value="1"/>
</dbReference>
<gene>
    <name evidence="3" type="ORF">WR25_13606</name>
</gene>